<name>A0A8I2YKQ9_9AGAM</name>
<accession>A0A8I2YKQ9</accession>
<dbReference type="AlphaFoldDB" id="A0A8I2YKQ9"/>
<gene>
    <name evidence="2" type="ORF">JVT61DRAFT_4478</name>
</gene>
<comment type="caution">
    <text evidence="2">The sequence shown here is derived from an EMBL/GenBank/DDBJ whole genome shotgun (WGS) entry which is preliminary data.</text>
</comment>
<feature type="chain" id="PRO_5034688348" description="C2H2-type domain-containing protein" evidence="1">
    <location>
        <begin position="21"/>
        <end position="205"/>
    </location>
</feature>
<dbReference type="EMBL" id="JAGFBS010000018">
    <property type="protein sequence ID" value="KAG6374439.1"/>
    <property type="molecule type" value="Genomic_DNA"/>
</dbReference>
<feature type="signal peptide" evidence="1">
    <location>
        <begin position="1"/>
        <end position="20"/>
    </location>
</feature>
<keyword evidence="1" id="KW-0732">Signal</keyword>
<evidence type="ECO:0000313" key="3">
    <source>
        <dbReference type="Proteomes" id="UP000683000"/>
    </source>
</evidence>
<organism evidence="2 3">
    <name type="scientific">Boletus reticuloceps</name>
    <dbReference type="NCBI Taxonomy" id="495285"/>
    <lineage>
        <taxon>Eukaryota</taxon>
        <taxon>Fungi</taxon>
        <taxon>Dikarya</taxon>
        <taxon>Basidiomycota</taxon>
        <taxon>Agaricomycotina</taxon>
        <taxon>Agaricomycetes</taxon>
        <taxon>Agaricomycetidae</taxon>
        <taxon>Boletales</taxon>
        <taxon>Boletineae</taxon>
        <taxon>Boletaceae</taxon>
        <taxon>Boletoideae</taxon>
        <taxon>Boletus</taxon>
    </lineage>
</organism>
<keyword evidence="3" id="KW-1185">Reference proteome</keyword>
<proteinExistence type="predicted"/>
<evidence type="ECO:0000313" key="2">
    <source>
        <dbReference type="EMBL" id="KAG6374439.1"/>
    </source>
</evidence>
<dbReference type="OrthoDB" id="3437960at2759"/>
<evidence type="ECO:0000256" key="1">
    <source>
        <dbReference type="SAM" id="SignalP"/>
    </source>
</evidence>
<protein>
    <recommendedName>
        <fullName evidence="4">C2H2-type domain-containing protein</fullName>
    </recommendedName>
</protein>
<sequence>MDETFFSAFLLPLGSNYVAATSVPQIPWTTESDVSFHVPAASVSSISTIGDTPDNAVNTPVQHGTSWMGASSLAAIGHIHPPHVQETLVHTTSMAPEPASTSSCRIISDIPCTQPLDGSLLSIRNHLSMHGHKHQRNEVVQCPWARCPDKLQWMNVPRHIRSIHLEVRMVCPNCERSFTRSLGLAKHVASKKCSRKRFTMHVNHG</sequence>
<reference evidence="2" key="1">
    <citation type="submission" date="2021-03" db="EMBL/GenBank/DDBJ databases">
        <title>Evolutionary innovations through gain and loss of genes in the ectomycorrhizal Boletales.</title>
        <authorList>
            <person name="Wu G."/>
            <person name="Miyauchi S."/>
            <person name="Morin E."/>
            <person name="Yang Z.-L."/>
            <person name="Xu J."/>
            <person name="Martin F.M."/>
        </authorList>
    </citation>
    <scope>NUCLEOTIDE SEQUENCE</scope>
    <source>
        <strain evidence="2">BR01</strain>
    </source>
</reference>
<dbReference type="Proteomes" id="UP000683000">
    <property type="component" value="Unassembled WGS sequence"/>
</dbReference>
<evidence type="ECO:0008006" key="4">
    <source>
        <dbReference type="Google" id="ProtNLM"/>
    </source>
</evidence>
<dbReference type="Gene3D" id="3.30.160.60">
    <property type="entry name" value="Classic Zinc Finger"/>
    <property type="match status" value="1"/>
</dbReference>